<feature type="repeat" description="TPR" evidence="3">
    <location>
        <begin position="70"/>
        <end position="103"/>
    </location>
</feature>
<dbReference type="InterPro" id="IPR011990">
    <property type="entry name" value="TPR-like_helical_dom_sf"/>
</dbReference>
<evidence type="ECO:0000256" key="3">
    <source>
        <dbReference type="PROSITE-ProRule" id="PRU00339"/>
    </source>
</evidence>
<evidence type="ECO:0000256" key="4">
    <source>
        <dbReference type="SAM" id="SignalP"/>
    </source>
</evidence>
<sequence>MMLRLISVYLLLLSTSAFSQSEARGSDDWQQLQTQATQAYHDSDYLLAQQLIQQAIALAEKADNGDAYQASSLNMLAYIYAAQGQTDQALDAIEQAVQLSRQASEQHQEQLGILLFNQGQLLQQANQLELASAAYQQSIQSHLAFNSEGDGTLWQAVLAQAQLLMAGHQFVEAEQLLKNALNGFPGQDQFTHQPDAIEDLIDLRVLLAQTHLAQQQTQQAIAVLEQGRQLLQQQTTQNEEQKLWLLELLATAYEDTQQASKALPLREQALKIRQQQTTPSLASVMHLNELAMRFQQDENFAEADDFYQQALGLLAELDQNESIEQALILGNRASLKLLQRETRTALALFEQSFALHQQLNQRPLDASRIAGYAATIYYNQRQYAQAEPLFLEALALLDSVADVNEESLLIALDNLATLYNAWGKTGKARLYSNRARALRNQ</sequence>
<feature type="chain" id="PRO_5004083028" description="Tetratricopeptide repeat protein" evidence="4">
    <location>
        <begin position="20"/>
        <end position="441"/>
    </location>
</feature>
<dbReference type="InterPro" id="IPR019734">
    <property type="entry name" value="TPR_rpt"/>
</dbReference>
<dbReference type="STRING" id="1286106.MPL1_06350"/>
<feature type="signal peptide" evidence="4">
    <location>
        <begin position="1"/>
        <end position="19"/>
    </location>
</feature>
<dbReference type="eggNOG" id="COG0457">
    <property type="taxonomic scope" value="Bacteria"/>
</dbReference>
<evidence type="ECO:0000313" key="5">
    <source>
        <dbReference type="EMBL" id="EMR13199.1"/>
    </source>
</evidence>
<proteinExistence type="predicted"/>
<dbReference type="RefSeq" id="WP_009726268.1">
    <property type="nucleotide sequence ID" value="NZ_APHR01000031.1"/>
</dbReference>
<reference evidence="5 6" key="1">
    <citation type="journal article" date="2013" name="Genome Announc.">
        <title>Draft Genome Sequence of Methylophaga lonarensis MPLT, a Haloalkaliphilic (Non-Methane-Utilizing) Methylotroph.</title>
        <authorList>
            <person name="Shetty S.A."/>
            <person name="Marathe N.P."/>
            <person name="Munot H."/>
            <person name="Antony C.P."/>
            <person name="Dhotre D.P."/>
            <person name="Murrell J.C."/>
            <person name="Shouche Y.S."/>
        </authorList>
    </citation>
    <scope>NUCLEOTIDE SEQUENCE [LARGE SCALE GENOMIC DNA]</scope>
    <source>
        <strain evidence="5 6">MPL</strain>
    </source>
</reference>
<dbReference type="EMBL" id="APHR01000031">
    <property type="protein sequence ID" value="EMR13199.1"/>
    <property type="molecule type" value="Genomic_DNA"/>
</dbReference>
<comment type="caution">
    <text evidence="5">The sequence shown here is derived from an EMBL/GenBank/DDBJ whole genome shotgun (WGS) entry which is preliminary data.</text>
</comment>
<keyword evidence="6" id="KW-1185">Reference proteome</keyword>
<keyword evidence="1" id="KW-0677">Repeat</keyword>
<evidence type="ECO:0000256" key="2">
    <source>
        <dbReference type="ARBA" id="ARBA00022803"/>
    </source>
</evidence>
<evidence type="ECO:0000256" key="1">
    <source>
        <dbReference type="ARBA" id="ARBA00022737"/>
    </source>
</evidence>
<gene>
    <name evidence="5" type="ORF">MPL1_06350</name>
</gene>
<name>M7PRZ3_9GAMM</name>
<keyword evidence="4" id="KW-0732">Signal</keyword>
<evidence type="ECO:0000313" key="6">
    <source>
        <dbReference type="Proteomes" id="UP000012019"/>
    </source>
</evidence>
<evidence type="ECO:0008006" key="7">
    <source>
        <dbReference type="Google" id="ProtNLM"/>
    </source>
</evidence>
<dbReference type="PATRIC" id="fig|1286106.3.peg.1278"/>
<dbReference type="Gene3D" id="1.25.40.10">
    <property type="entry name" value="Tetratricopeptide repeat domain"/>
    <property type="match status" value="3"/>
</dbReference>
<dbReference type="PANTHER" id="PTHR45641">
    <property type="entry name" value="TETRATRICOPEPTIDE REPEAT PROTEIN (AFU_ORTHOLOGUE AFUA_6G03870)"/>
    <property type="match status" value="1"/>
</dbReference>
<accession>M7PRZ3</accession>
<dbReference type="PROSITE" id="PS50005">
    <property type="entry name" value="TPR"/>
    <property type="match status" value="1"/>
</dbReference>
<protein>
    <recommendedName>
        <fullName evidence="7">Tetratricopeptide repeat protein</fullName>
    </recommendedName>
</protein>
<dbReference type="SMART" id="SM00028">
    <property type="entry name" value="TPR"/>
    <property type="match status" value="8"/>
</dbReference>
<dbReference type="AlphaFoldDB" id="M7PRZ3"/>
<dbReference type="Proteomes" id="UP000012019">
    <property type="component" value="Unassembled WGS sequence"/>
</dbReference>
<dbReference type="SUPFAM" id="SSF48452">
    <property type="entry name" value="TPR-like"/>
    <property type="match status" value="2"/>
</dbReference>
<keyword evidence="2 3" id="KW-0802">TPR repeat</keyword>
<dbReference type="Pfam" id="PF13424">
    <property type="entry name" value="TPR_12"/>
    <property type="match status" value="2"/>
</dbReference>
<dbReference type="PANTHER" id="PTHR45641:SF19">
    <property type="entry name" value="NEPHROCYSTIN-3"/>
    <property type="match status" value="1"/>
</dbReference>
<organism evidence="5 6">
    <name type="scientific">Methylophaga lonarensis MPL</name>
    <dbReference type="NCBI Taxonomy" id="1286106"/>
    <lineage>
        <taxon>Bacteria</taxon>
        <taxon>Pseudomonadati</taxon>
        <taxon>Pseudomonadota</taxon>
        <taxon>Gammaproteobacteria</taxon>
        <taxon>Thiotrichales</taxon>
        <taxon>Piscirickettsiaceae</taxon>
        <taxon>Methylophaga</taxon>
    </lineage>
</organism>